<dbReference type="InterPro" id="IPR013098">
    <property type="entry name" value="Ig_I-set"/>
</dbReference>
<feature type="domain" description="Ig-like" evidence="7">
    <location>
        <begin position="388"/>
        <end position="422"/>
    </location>
</feature>
<dbReference type="InterPro" id="IPR013783">
    <property type="entry name" value="Ig-like_fold"/>
</dbReference>
<dbReference type="AlphaFoldDB" id="A0A8X7XJF3"/>
<evidence type="ECO:0000313" key="8">
    <source>
        <dbReference type="EMBL" id="KAG2470285.1"/>
    </source>
</evidence>
<dbReference type="SUPFAM" id="SSF48726">
    <property type="entry name" value="Immunoglobulin"/>
    <property type="match status" value="4"/>
</dbReference>
<feature type="domain" description="Ig-like" evidence="7">
    <location>
        <begin position="288"/>
        <end position="372"/>
    </location>
</feature>
<evidence type="ECO:0000256" key="6">
    <source>
        <dbReference type="SAM" id="MobiDB-lite"/>
    </source>
</evidence>
<evidence type="ECO:0000256" key="4">
    <source>
        <dbReference type="ARBA" id="ARBA00023180"/>
    </source>
</evidence>
<feature type="compositionally biased region" description="Polar residues" evidence="6">
    <location>
        <begin position="704"/>
        <end position="722"/>
    </location>
</feature>
<dbReference type="SMART" id="SM00408">
    <property type="entry name" value="IGc2"/>
    <property type="match status" value="3"/>
</dbReference>
<dbReference type="Gene3D" id="2.60.40.10">
    <property type="entry name" value="Immunoglobulins"/>
    <property type="match status" value="4"/>
</dbReference>
<evidence type="ECO:0000259" key="7">
    <source>
        <dbReference type="PROSITE" id="PS50835"/>
    </source>
</evidence>
<proteinExistence type="predicted"/>
<organism evidence="8 9">
    <name type="scientific">Polypterus senegalus</name>
    <name type="common">Senegal bichir</name>
    <dbReference type="NCBI Taxonomy" id="55291"/>
    <lineage>
        <taxon>Eukaryota</taxon>
        <taxon>Metazoa</taxon>
        <taxon>Chordata</taxon>
        <taxon>Craniata</taxon>
        <taxon>Vertebrata</taxon>
        <taxon>Euteleostomi</taxon>
        <taxon>Actinopterygii</taxon>
        <taxon>Polypteriformes</taxon>
        <taxon>Polypteridae</taxon>
        <taxon>Polypterus</taxon>
    </lineage>
</organism>
<dbReference type="Pfam" id="PF07679">
    <property type="entry name" value="I-set"/>
    <property type="match status" value="2"/>
</dbReference>
<evidence type="ECO:0000256" key="1">
    <source>
        <dbReference type="ARBA" id="ARBA00004479"/>
    </source>
</evidence>
<comment type="caution">
    <text evidence="8">The sequence shown here is derived from an EMBL/GenBank/DDBJ whole genome shotgun (WGS) entry which is preliminary data.</text>
</comment>
<feature type="compositionally biased region" description="Basic and acidic residues" evidence="6">
    <location>
        <begin position="28"/>
        <end position="40"/>
    </location>
</feature>
<dbReference type="InterPro" id="IPR009057">
    <property type="entry name" value="Homeodomain-like_sf"/>
</dbReference>
<feature type="compositionally biased region" description="Polar residues" evidence="6">
    <location>
        <begin position="736"/>
        <end position="748"/>
    </location>
</feature>
<feature type="domain" description="Ig-like" evidence="7">
    <location>
        <begin position="462"/>
        <end position="545"/>
    </location>
</feature>
<dbReference type="GO" id="GO:0005886">
    <property type="term" value="C:plasma membrane"/>
    <property type="evidence" value="ECO:0007669"/>
    <property type="project" value="TreeGrafter"/>
</dbReference>
<reference evidence="8 9" key="1">
    <citation type="journal article" date="2021" name="Cell">
        <title>Tracing the genetic footprints of vertebrate landing in non-teleost ray-finned fishes.</title>
        <authorList>
            <person name="Bi X."/>
            <person name="Wang K."/>
            <person name="Yang L."/>
            <person name="Pan H."/>
            <person name="Jiang H."/>
            <person name="Wei Q."/>
            <person name="Fang M."/>
            <person name="Yu H."/>
            <person name="Zhu C."/>
            <person name="Cai Y."/>
            <person name="He Y."/>
            <person name="Gan X."/>
            <person name="Zeng H."/>
            <person name="Yu D."/>
            <person name="Zhu Y."/>
            <person name="Jiang H."/>
            <person name="Qiu Q."/>
            <person name="Yang H."/>
            <person name="Zhang Y.E."/>
            <person name="Wang W."/>
            <person name="Zhu M."/>
            <person name="He S."/>
            <person name="Zhang G."/>
        </authorList>
    </citation>
    <scope>NUCLEOTIDE SEQUENCE [LARGE SCALE GENOMIC DNA]</scope>
    <source>
        <strain evidence="8">Bchr_013</strain>
    </source>
</reference>
<accession>A0A8X7XJF3</accession>
<dbReference type="InterPro" id="IPR035979">
    <property type="entry name" value="RBD_domain_sf"/>
</dbReference>
<dbReference type="InterPro" id="IPR051275">
    <property type="entry name" value="Cell_adhesion_signaling"/>
</dbReference>
<dbReference type="SUPFAM" id="SSF54928">
    <property type="entry name" value="RNA-binding domain, RBD"/>
    <property type="match status" value="1"/>
</dbReference>
<dbReference type="GO" id="GO:0050839">
    <property type="term" value="F:cell adhesion molecule binding"/>
    <property type="evidence" value="ECO:0007669"/>
    <property type="project" value="TreeGrafter"/>
</dbReference>
<dbReference type="GO" id="GO:0003676">
    <property type="term" value="F:nucleic acid binding"/>
    <property type="evidence" value="ECO:0007669"/>
    <property type="project" value="InterPro"/>
</dbReference>
<dbReference type="Pfam" id="PF13551">
    <property type="entry name" value="HTH_29"/>
    <property type="match status" value="1"/>
</dbReference>
<gene>
    <name evidence="8" type="primary">Rbm18</name>
    <name evidence="8" type="ORF">GTO96_0022430</name>
</gene>
<dbReference type="PANTHER" id="PTHR11640:SF158">
    <property type="entry name" value="V-SET AND IMMUNOGLOBULIN DOMAIN-CONTAINING PROTEIN 10-LIKE 2"/>
    <property type="match status" value="1"/>
</dbReference>
<evidence type="ECO:0000313" key="9">
    <source>
        <dbReference type="Proteomes" id="UP000886611"/>
    </source>
</evidence>
<evidence type="ECO:0000256" key="2">
    <source>
        <dbReference type="ARBA" id="ARBA00023136"/>
    </source>
</evidence>
<feature type="non-terminal residue" evidence="8">
    <location>
        <position position="874"/>
    </location>
</feature>
<dbReference type="Proteomes" id="UP000886611">
    <property type="component" value="Unassembled WGS sequence"/>
</dbReference>
<dbReference type="EMBL" id="JAATIS010000147">
    <property type="protein sequence ID" value="KAG2470285.1"/>
    <property type="molecule type" value="Genomic_DNA"/>
</dbReference>
<dbReference type="SUPFAM" id="SSF46689">
    <property type="entry name" value="Homeodomain-like"/>
    <property type="match status" value="1"/>
</dbReference>
<dbReference type="InterPro" id="IPR007110">
    <property type="entry name" value="Ig-like_dom"/>
</dbReference>
<dbReference type="InterPro" id="IPR003599">
    <property type="entry name" value="Ig_sub"/>
</dbReference>
<dbReference type="InterPro" id="IPR003598">
    <property type="entry name" value="Ig_sub2"/>
</dbReference>
<dbReference type="GO" id="GO:0005911">
    <property type="term" value="C:cell-cell junction"/>
    <property type="evidence" value="ECO:0007669"/>
    <property type="project" value="TreeGrafter"/>
</dbReference>
<feature type="non-terminal residue" evidence="8">
    <location>
        <position position="1"/>
    </location>
</feature>
<feature type="region of interest" description="Disordered" evidence="6">
    <location>
        <begin position="703"/>
        <end position="749"/>
    </location>
</feature>
<dbReference type="CDD" id="cd00096">
    <property type="entry name" value="Ig"/>
    <property type="match status" value="1"/>
</dbReference>
<keyword evidence="5" id="KW-0393">Immunoglobulin domain</keyword>
<dbReference type="InterPro" id="IPR036179">
    <property type="entry name" value="Ig-like_dom_sf"/>
</dbReference>
<dbReference type="SMART" id="SM00409">
    <property type="entry name" value="IG"/>
    <property type="match status" value="4"/>
</dbReference>
<keyword evidence="3" id="KW-1015">Disulfide bond</keyword>
<feature type="region of interest" description="Disordered" evidence="6">
    <location>
        <begin position="838"/>
        <end position="874"/>
    </location>
</feature>
<sequence length="874" mass="98078">MLQGGMRTADVARAINCHVRTVRRPRQRYRETGRKADHPRSGRPRVITPAQDRYIRISHLRDRGDGRIRVYRRRNERYTEACTLERDRFGLMARAIPPRNVQKLAGLFREEGTDGSYFLLDEDNTWDVEAFPNVSSSVFFLSQVRILTEGLDDDDGHVDFFLLIHPSLLEHHEALMFTSQPADHVALLDEPLVISCVAYDTNLHRDAVVNWFRHQDGAQPGSDWEHIRPNNGSLFFPSLHMNDLGTYTCQASSGMTTANVTFTIYQACMSLNKDMVTFIVYDGILVLPSRLVITQGPANITVAVNDSAVLHCTVHGLPPLSLRWFKDNRPLPVSTRLTLQDGGQLLAIRNVSLVDEGFYHCEAKNAMESVMSAAAYLLPAAIDRDFIPDVSNATAEEGQSVTLKCRPPNSSSPAQITWFKNNRVLTKMPHVVIRDSGDLYFVRRNTQFSFFFFFTLAIQMTPSLKNEAHCTEGSTLVLPCPVQGFPPVSFIWHKNAEVLQESDVAYHVDDLGTLFILNVSQKHEGTYLCVAENKAIKTERTTKVSVAAQDPMCPSGEGNEDNCRDYLSLKNNTLNGRTACRFGQITTVNRHKEDSVKSLLTLDDEEKTPVPSSLMATASFEKSKNVKELMSSLPEVLKATLSTVKRNTSYQGTTPRNPMNTMQPGLVGSVSVTSALEDNAFGSTQTAPFTMQPNPTEMTFKRGASTQQLSTKENLQSPSTELLTPDNLDLNEWPKKNSSQSPMKTSDGNPRFNLIKLLEKFGKVKQFDFLFHKSGPLEGQPRGYCFVNFETKERFDQYKNDKILPISLEPSSSTEMSQTTLSVNAKIKAIEAKLKMMADNPDADYTGPSAYSYNKPTDKKRSTPYSRQSRKTKR</sequence>
<keyword evidence="4" id="KW-0325">Glycoprotein</keyword>
<protein>
    <submittedName>
        <fullName evidence="8">RBM18 protein</fullName>
    </submittedName>
</protein>
<feature type="region of interest" description="Disordered" evidence="6">
    <location>
        <begin position="23"/>
        <end position="45"/>
    </location>
</feature>
<name>A0A8X7XJF3_POLSE</name>
<dbReference type="PROSITE" id="PS50835">
    <property type="entry name" value="IG_LIKE"/>
    <property type="match status" value="4"/>
</dbReference>
<comment type="subcellular location">
    <subcellularLocation>
        <location evidence="1">Membrane</location>
        <topology evidence="1">Single-pass type I membrane protein</topology>
    </subcellularLocation>
</comment>
<feature type="domain" description="Ig-like" evidence="7">
    <location>
        <begin position="166"/>
        <end position="261"/>
    </location>
</feature>
<evidence type="ECO:0000256" key="5">
    <source>
        <dbReference type="ARBA" id="ARBA00023319"/>
    </source>
</evidence>
<keyword evidence="2" id="KW-0472">Membrane</keyword>
<dbReference type="GO" id="GO:0098609">
    <property type="term" value="P:cell-cell adhesion"/>
    <property type="evidence" value="ECO:0007669"/>
    <property type="project" value="TreeGrafter"/>
</dbReference>
<keyword evidence="9" id="KW-1185">Reference proteome</keyword>
<evidence type="ECO:0000256" key="3">
    <source>
        <dbReference type="ARBA" id="ARBA00023157"/>
    </source>
</evidence>
<dbReference type="PANTHER" id="PTHR11640">
    <property type="entry name" value="NEPHRIN"/>
    <property type="match status" value="1"/>
</dbReference>